<name>A0A7C8KJ47_ORBOL</name>
<dbReference type="AlphaFoldDB" id="A0A7C8KJ47"/>
<proteinExistence type="predicted"/>
<gene>
    <name evidence="1" type="ORF">TWF788_008282</name>
</gene>
<reference evidence="1 2" key="1">
    <citation type="submission" date="2019-06" db="EMBL/GenBank/DDBJ databases">
        <authorList>
            <person name="Palmer J.M."/>
        </authorList>
    </citation>
    <scope>NUCLEOTIDE SEQUENCE [LARGE SCALE GENOMIC DNA]</scope>
    <source>
        <strain evidence="1 2">TWF788</strain>
    </source>
</reference>
<dbReference type="EMBL" id="JAABOE010000050">
    <property type="protein sequence ID" value="KAF3175813.1"/>
    <property type="molecule type" value="Genomic_DNA"/>
</dbReference>
<evidence type="ECO:0000313" key="1">
    <source>
        <dbReference type="EMBL" id="KAF3175813.1"/>
    </source>
</evidence>
<protein>
    <submittedName>
        <fullName evidence="1">Uncharacterized protein</fullName>
    </submittedName>
</protein>
<evidence type="ECO:0000313" key="2">
    <source>
        <dbReference type="Proteomes" id="UP000479691"/>
    </source>
</evidence>
<organism evidence="1 2">
    <name type="scientific">Orbilia oligospora</name>
    <name type="common">Nematode-trapping fungus</name>
    <name type="synonym">Arthrobotrys oligospora</name>
    <dbReference type="NCBI Taxonomy" id="2813651"/>
    <lineage>
        <taxon>Eukaryota</taxon>
        <taxon>Fungi</taxon>
        <taxon>Dikarya</taxon>
        <taxon>Ascomycota</taxon>
        <taxon>Pezizomycotina</taxon>
        <taxon>Orbiliomycetes</taxon>
        <taxon>Orbiliales</taxon>
        <taxon>Orbiliaceae</taxon>
        <taxon>Orbilia</taxon>
    </lineage>
</organism>
<dbReference type="Proteomes" id="UP000479691">
    <property type="component" value="Unassembled WGS sequence"/>
</dbReference>
<accession>A0A7C8KJ47</accession>
<comment type="caution">
    <text evidence="1">The sequence shown here is derived from an EMBL/GenBank/DDBJ whole genome shotgun (WGS) entry which is preliminary data.</text>
</comment>
<sequence length="107" mass="12406">MKRSIAYIKEAQQDDRRERLQPHEIQTVTRHPIFGLPRSYTANRKLDLQKSGLHMCQSELSSTLQGYPKLHISPFNCQRYLKVLRKPAGKRSVNVVGFAKFSCRFCA</sequence>